<protein>
    <recommendedName>
        <fullName evidence="3">Ser/Thr protein phosphatase superfamily</fullName>
    </recommendedName>
</protein>
<sequence>MKRLSGLFSAPKTTFQILSDLYLNYESQYLTFHIPVSASYLILAGNVGQLADYDAYLSFLVRRCNLYEKVFLVLGALEFQGLSHAEGLQLAHHMGEEAATRGRLQILHRTRVDVHNTDITLLGCTLWSNISESAEAAVIKKAPEFDTKEGIRQWTVFDHNEEHFRDLAWLQAEISNPRLFAGTEPSSSASSRLVIVSSFTPDLHHTLPPWQVHSPWCAAYGTDLLNGTEWNGVKYWVHGATGRTGKAKRFGLKIVSNQRGRVGEEEKGILEDGVSEKDKVDLFDVMKIIRV</sequence>
<gene>
    <name evidence="1" type="ORF">P171DRAFT_433424</name>
</gene>
<dbReference type="AlphaFoldDB" id="A0A9P4PGU0"/>
<organism evidence="1 2">
    <name type="scientific">Karstenula rhodostoma CBS 690.94</name>
    <dbReference type="NCBI Taxonomy" id="1392251"/>
    <lineage>
        <taxon>Eukaryota</taxon>
        <taxon>Fungi</taxon>
        <taxon>Dikarya</taxon>
        <taxon>Ascomycota</taxon>
        <taxon>Pezizomycotina</taxon>
        <taxon>Dothideomycetes</taxon>
        <taxon>Pleosporomycetidae</taxon>
        <taxon>Pleosporales</taxon>
        <taxon>Massarineae</taxon>
        <taxon>Didymosphaeriaceae</taxon>
        <taxon>Karstenula</taxon>
    </lineage>
</organism>
<keyword evidence="2" id="KW-1185">Reference proteome</keyword>
<dbReference type="PANTHER" id="PTHR37844">
    <property type="entry name" value="SER/THR PROTEIN PHOSPHATASE SUPERFAMILY (AFU_ORTHOLOGUE AFUA_1G14840)"/>
    <property type="match status" value="1"/>
</dbReference>
<dbReference type="PANTHER" id="PTHR37844:SF2">
    <property type="entry name" value="SER_THR PROTEIN PHOSPHATASE SUPERFAMILY (AFU_ORTHOLOGUE AFUA_1G14840)"/>
    <property type="match status" value="1"/>
</dbReference>
<evidence type="ECO:0008006" key="3">
    <source>
        <dbReference type="Google" id="ProtNLM"/>
    </source>
</evidence>
<dbReference type="Proteomes" id="UP000799764">
    <property type="component" value="Unassembled WGS sequence"/>
</dbReference>
<evidence type="ECO:0000313" key="1">
    <source>
        <dbReference type="EMBL" id="KAF2443083.1"/>
    </source>
</evidence>
<accession>A0A9P4PGU0</accession>
<evidence type="ECO:0000313" key="2">
    <source>
        <dbReference type="Proteomes" id="UP000799764"/>
    </source>
</evidence>
<proteinExistence type="predicted"/>
<dbReference type="EMBL" id="MU001503">
    <property type="protein sequence ID" value="KAF2443083.1"/>
    <property type="molecule type" value="Genomic_DNA"/>
</dbReference>
<dbReference type="OrthoDB" id="550558at2759"/>
<reference evidence="1" key="1">
    <citation type="journal article" date="2020" name="Stud. Mycol.">
        <title>101 Dothideomycetes genomes: a test case for predicting lifestyles and emergence of pathogens.</title>
        <authorList>
            <person name="Haridas S."/>
            <person name="Albert R."/>
            <person name="Binder M."/>
            <person name="Bloem J."/>
            <person name="Labutti K."/>
            <person name="Salamov A."/>
            <person name="Andreopoulos B."/>
            <person name="Baker S."/>
            <person name="Barry K."/>
            <person name="Bills G."/>
            <person name="Bluhm B."/>
            <person name="Cannon C."/>
            <person name="Castanera R."/>
            <person name="Culley D."/>
            <person name="Daum C."/>
            <person name="Ezra D."/>
            <person name="Gonzalez J."/>
            <person name="Henrissat B."/>
            <person name="Kuo A."/>
            <person name="Liang C."/>
            <person name="Lipzen A."/>
            <person name="Lutzoni F."/>
            <person name="Magnuson J."/>
            <person name="Mondo S."/>
            <person name="Nolan M."/>
            <person name="Ohm R."/>
            <person name="Pangilinan J."/>
            <person name="Park H.-J."/>
            <person name="Ramirez L."/>
            <person name="Alfaro M."/>
            <person name="Sun H."/>
            <person name="Tritt A."/>
            <person name="Yoshinaga Y."/>
            <person name="Zwiers L.-H."/>
            <person name="Turgeon B."/>
            <person name="Goodwin S."/>
            <person name="Spatafora J."/>
            <person name="Crous P."/>
            <person name="Grigoriev I."/>
        </authorList>
    </citation>
    <scope>NUCLEOTIDE SEQUENCE</scope>
    <source>
        <strain evidence="1">CBS 690.94</strain>
    </source>
</reference>
<comment type="caution">
    <text evidence="1">The sequence shown here is derived from an EMBL/GenBank/DDBJ whole genome shotgun (WGS) entry which is preliminary data.</text>
</comment>
<name>A0A9P4PGU0_9PLEO</name>